<keyword evidence="11 14" id="KW-0255">Endonuclease</keyword>
<dbReference type="OrthoDB" id="9803420at2"/>
<dbReference type="GO" id="GO:0004523">
    <property type="term" value="F:RNA-DNA hybrid ribonuclease activity"/>
    <property type="evidence" value="ECO:0007669"/>
    <property type="project" value="UniProtKB-UniRule"/>
</dbReference>
<dbReference type="FunFam" id="3.30.420.10:FF:000006">
    <property type="entry name" value="Ribonuclease HII"/>
    <property type="match status" value="1"/>
</dbReference>
<evidence type="ECO:0000256" key="7">
    <source>
        <dbReference type="ARBA" id="ARBA00019179"/>
    </source>
</evidence>
<evidence type="ECO:0000256" key="8">
    <source>
        <dbReference type="ARBA" id="ARBA00022490"/>
    </source>
</evidence>
<keyword evidence="8 14" id="KW-0963">Cytoplasm</keyword>
<comment type="catalytic activity">
    <reaction evidence="1 14 15 16">
        <text>Endonucleolytic cleavage to 5'-phosphomonoester.</text>
        <dbReference type="EC" id="3.1.26.4"/>
    </reaction>
</comment>
<dbReference type="GO" id="GO:0006298">
    <property type="term" value="P:mismatch repair"/>
    <property type="evidence" value="ECO:0007669"/>
    <property type="project" value="TreeGrafter"/>
</dbReference>
<evidence type="ECO:0000259" key="17">
    <source>
        <dbReference type="PROSITE" id="PS51975"/>
    </source>
</evidence>
<evidence type="ECO:0000256" key="11">
    <source>
        <dbReference type="ARBA" id="ARBA00022759"/>
    </source>
</evidence>
<name>A0A1H8Z6R6_9LACT</name>
<comment type="function">
    <text evidence="3 14 16">Endonuclease that specifically degrades the RNA of RNA-DNA hybrids.</text>
</comment>
<dbReference type="GO" id="GO:0032299">
    <property type="term" value="C:ribonuclease H2 complex"/>
    <property type="evidence" value="ECO:0007669"/>
    <property type="project" value="TreeGrafter"/>
</dbReference>
<reference evidence="18 19" key="1">
    <citation type="submission" date="2016-10" db="EMBL/GenBank/DDBJ databases">
        <authorList>
            <person name="de Groot N.N."/>
        </authorList>
    </citation>
    <scope>NUCLEOTIDE SEQUENCE [LARGE SCALE GENOMIC DNA]</scope>
    <source>
        <strain evidence="18 19">DSM 15695</strain>
    </source>
</reference>
<evidence type="ECO:0000256" key="14">
    <source>
        <dbReference type="HAMAP-Rule" id="MF_00052"/>
    </source>
</evidence>
<dbReference type="InterPro" id="IPR022898">
    <property type="entry name" value="RNase_HII"/>
</dbReference>
<proteinExistence type="inferred from homology"/>
<dbReference type="NCBIfam" id="NF000595">
    <property type="entry name" value="PRK00015.1-3"/>
    <property type="match status" value="1"/>
</dbReference>
<accession>A0A1H8Z6R6</accession>
<dbReference type="EC" id="3.1.26.4" evidence="6 14"/>
<dbReference type="Proteomes" id="UP000198833">
    <property type="component" value="Unassembled WGS sequence"/>
</dbReference>
<evidence type="ECO:0000256" key="5">
    <source>
        <dbReference type="ARBA" id="ARBA00007383"/>
    </source>
</evidence>
<evidence type="ECO:0000256" key="12">
    <source>
        <dbReference type="ARBA" id="ARBA00022801"/>
    </source>
</evidence>
<keyword evidence="9 14" id="KW-0540">Nuclease</keyword>
<comment type="cofactor">
    <cofactor evidence="14 15">
        <name>Mn(2+)</name>
        <dbReference type="ChEBI" id="CHEBI:29035"/>
    </cofactor>
    <cofactor evidence="14 15">
        <name>Mg(2+)</name>
        <dbReference type="ChEBI" id="CHEBI:18420"/>
    </cofactor>
    <text evidence="14 15">Manganese or magnesium. Binds 1 divalent metal ion per monomer in the absence of substrate. May bind a second metal ion after substrate binding.</text>
</comment>
<dbReference type="HAMAP" id="MF_00052_B">
    <property type="entry name" value="RNase_HII_B"/>
    <property type="match status" value="1"/>
</dbReference>
<evidence type="ECO:0000256" key="2">
    <source>
        <dbReference type="ARBA" id="ARBA00001946"/>
    </source>
</evidence>
<comment type="similarity">
    <text evidence="5 14 16">Belongs to the RNase HII family.</text>
</comment>
<dbReference type="InterPro" id="IPR024567">
    <property type="entry name" value="RNase_HII/HIII_dom"/>
</dbReference>
<dbReference type="PANTHER" id="PTHR10954:SF18">
    <property type="entry name" value="RIBONUCLEASE HII"/>
    <property type="match status" value="1"/>
</dbReference>
<dbReference type="GO" id="GO:0030145">
    <property type="term" value="F:manganese ion binding"/>
    <property type="evidence" value="ECO:0007669"/>
    <property type="project" value="UniProtKB-UniRule"/>
</dbReference>
<evidence type="ECO:0000313" key="19">
    <source>
        <dbReference type="Proteomes" id="UP000198833"/>
    </source>
</evidence>
<comment type="subcellular location">
    <subcellularLocation>
        <location evidence="4 14">Cytoplasm</location>
    </subcellularLocation>
</comment>
<comment type="cofactor">
    <cofactor evidence="2">
        <name>Mg(2+)</name>
        <dbReference type="ChEBI" id="CHEBI:18420"/>
    </cofactor>
</comment>
<dbReference type="CDD" id="cd07182">
    <property type="entry name" value="RNase_HII_bacteria_HII_like"/>
    <property type="match status" value="1"/>
</dbReference>
<dbReference type="Gene3D" id="3.30.420.10">
    <property type="entry name" value="Ribonuclease H-like superfamily/Ribonuclease H"/>
    <property type="match status" value="1"/>
</dbReference>
<gene>
    <name evidence="14" type="primary">rnhB</name>
    <name evidence="18" type="ORF">SAMN04488558_101166</name>
</gene>
<feature type="domain" description="RNase H type-2" evidence="17">
    <location>
        <begin position="70"/>
        <end position="256"/>
    </location>
</feature>
<dbReference type="GO" id="GO:0003723">
    <property type="term" value="F:RNA binding"/>
    <property type="evidence" value="ECO:0007669"/>
    <property type="project" value="UniProtKB-UniRule"/>
</dbReference>
<evidence type="ECO:0000256" key="1">
    <source>
        <dbReference type="ARBA" id="ARBA00000077"/>
    </source>
</evidence>
<feature type="binding site" evidence="14 15">
    <location>
        <position position="77"/>
    </location>
    <ligand>
        <name>a divalent metal cation</name>
        <dbReference type="ChEBI" id="CHEBI:60240"/>
    </ligand>
</feature>
<dbReference type="RefSeq" id="WP_092569802.1">
    <property type="nucleotide sequence ID" value="NZ_CALUDV010000027.1"/>
</dbReference>
<evidence type="ECO:0000256" key="13">
    <source>
        <dbReference type="ARBA" id="ARBA00023211"/>
    </source>
</evidence>
<organism evidence="18 19">
    <name type="scientific">Ignavigranum ruoffiae</name>
    <dbReference type="NCBI Taxonomy" id="89093"/>
    <lineage>
        <taxon>Bacteria</taxon>
        <taxon>Bacillati</taxon>
        <taxon>Bacillota</taxon>
        <taxon>Bacilli</taxon>
        <taxon>Lactobacillales</taxon>
        <taxon>Aerococcaceae</taxon>
        <taxon>Ignavigranum</taxon>
    </lineage>
</organism>
<keyword evidence="13 14" id="KW-0464">Manganese</keyword>
<dbReference type="InterPro" id="IPR012337">
    <property type="entry name" value="RNaseH-like_sf"/>
</dbReference>
<evidence type="ECO:0000256" key="4">
    <source>
        <dbReference type="ARBA" id="ARBA00004496"/>
    </source>
</evidence>
<dbReference type="GO" id="GO:0005737">
    <property type="term" value="C:cytoplasm"/>
    <property type="evidence" value="ECO:0007669"/>
    <property type="project" value="UniProtKB-SubCell"/>
</dbReference>
<dbReference type="NCBIfam" id="NF000594">
    <property type="entry name" value="PRK00015.1-1"/>
    <property type="match status" value="1"/>
</dbReference>
<evidence type="ECO:0000313" key="18">
    <source>
        <dbReference type="EMBL" id="SEP60124.1"/>
    </source>
</evidence>
<keyword evidence="10 14" id="KW-0479">Metal-binding</keyword>
<dbReference type="STRING" id="89093.SAMN04488558_101166"/>
<evidence type="ECO:0000256" key="15">
    <source>
        <dbReference type="PROSITE-ProRule" id="PRU01319"/>
    </source>
</evidence>
<dbReference type="PANTHER" id="PTHR10954">
    <property type="entry name" value="RIBONUCLEASE H2 SUBUNIT A"/>
    <property type="match status" value="1"/>
</dbReference>
<dbReference type="InterPro" id="IPR001352">
    <property type="entry name" value="RNase_HII/HIII"/>
</dbReference>
<dbReference type="Pfam" id="PF01351">
    <property type="entry name" value="RNase_HII"/>
    <property type="match status" value="1"/>
</dbReference>
<protein>
    <recommendedName>
        <fullName evidence="7 14">Ribonuclease HII</fullName>
        <shortName evidence="14">RNase HII</shortName>
        <ecNumber evidence="6 14">3.1.26.4</ecNumber>
    </recommendedName>
</protein>
<dbReference type="SUPFAM" id="SSF53098">
    <property type="entry name" value="Ribonuclease H-like"/>
    <property type="match status" value="1"/>
</dbReference>
<keyword evidence="12 14" id="KW-0378">Hydrolase</keyword>
<dbReference type="PROSITE" id="PS51975">
    <property type="entry name" value="RNASE_H_2"/>
    <property type="match status" value="1"/>
</dbReference>
<dbReference type="EMBL" id="FOEN01000001">
    <property type="protein sequence ID" value="SEP60124.1"/>
    <property type="molecule type" value="Genomic_DNA"/>
</dbReference>
<sequence>MATIKEIKEILVQINRLDDPRLATFRKDSRKGVSKLVDQRIKSIKELIKLKEEHSKRQEFEIKLYNEGINWIAGLDEVGRGPLAGPVVAAAVILPRDVESLIGIDDSKRLNAKKRQKLEHAIQEIALDYAYGVVDNDVIDQVNIYQASKLAMLSALNQLKLKPDHLLIDAMELNSPIPQTSMIKGDQRSVSIAAAAILAKEYRDRLMGELDQLYPHYDFKHNVGYGTAHHMQALKDFGPCPIHRRSFAPVKSFGND</sequence>
<feature type="binding site" evidence="14 15">
    <location>
        <position position="169"/>
    </location>
    <ligand>
        <name>a divalent metal cation</name>
        <dbReference type="ChEBI" id="CHEBI:60240"/>
    </ligand>
</feature>
<dbReference type="InterPro" id="IPR036397">
    <property type="entry name" value="RNaseH_sf"/>
</dbReference>
<feature type="binding site" evidence="14 15">
    <location>
        <position position="76"/>
    </location>
    <ligand>
        <name>a divalent metal cation</name>
        <dbReference type="ChEBI" id="CHEBI:60240"/>
    </ligand>
</feature>
<keyword evidence="19" id="KW-1185">Reference proteome</keyword>
<evidence type="ECO:0000256" key="16">
    <source>
        <dbReference type="RuleBase" id="RU003515"/>
    </source>
</evidence>
<evidence type="ECO:0000256" key="3">
    <source>
        <dbReference type="ARBA" id="ARBA00004065"/>
    </source>
</evidence>
<dbReference type="GO" id="GO:0043137">
    <property type="term" value="P:DNA replication, removal of RNA primer"/>
    <property type="evidence" value="ECO:0007669"/>
    <property type="project" value="TreeGrafter"/>
</dbReference>
<evidence type="ECO:0000256" key="9">
    <source>
        <dbReference type="ARBA" id="ARBA00022722"/>
    </source>
</evidence>
<evidence type="ECO:0000256" key="6">
    <source>
        <dbReference type="ARBA" id="ARBA00012180"/>
    </source>
</evidence>
<dbReference type="AlphaFoldDB" id="A0A1H8Z6R6"/>
<evidence type="ECO:0000256" key="10">
    <source>
        <dbReference type="ARBA" id="ARBA00022723"/>
    </source>
</evidence>